<dbReference type="GeneID" id="7201980"/>
<dbReference type="PaxDb" id="2850-Phatr47217"/>
<dbReference type="eggNOG" id="ENOG502SXRB">
    <property type="taxonomic scope" value="Eukaryota"/>
</dbReference>
<accession>B7G2W0</accession>
<dbReference type="Proteomes" id="UP000000759">
    <property type="component" value="Chromosome 12"/>
</dbReference>
<dbReference type="AlphaFoldDB" id="B7G2W0"/>
<gene>
    <name evidence="2" type="ORF">PHATRDRAFT_47217</name>
</gene>
<feature type="region of interest" description="Disordered" evidence="1">
    <location>
        <begin position="1"/>
        <end position="30"/>
    </location>
</feature>
<dbReference type="OrthoDB" id="45867at2759"/>
<organism evidence="2 3">
    <name type="scientific">Phaeodactylum tricornutum (strain CCAP 1055/1)</name>
    <dbReference type="NCBI Taxonomy" id="556484"/>
    <lineage>
        <taxon>Eukaryota</taxon>
        <taxon>Sar</taxon>
        <taxon>Stramenopiles</taxon>
        <taxon>Ochrophyta</taxon>
        <taxon>Bacillariophyta</taxon>
        <taxon>Bacillariophyceae</taxon>
        <taxon>Bacillariophycidae</taxon>
        <taxon>Naviculales</taxon>
        <taxon>Phaeodactylaceae</taxon>
        <taxon>Phaeodactylum</taxon>
    </lineage>
</organism>
<sequence length="165" mass="17521">MNRAAASPASTNTTSTTTTTTTTNNNTETVAPLTAPVSVVVTYQIPVASNDSSSHRLDPAATHVPNDRYSSTFRFDDTSVDDTHDTRLGLPLGTVPIKPPAGSYAYSGMHDQGPLPEPRQGGSLAVLIAGVQQAKANNDAFLTRVIREEQQSSQNPTIKKPRTDS</sequence>
<name>B7G2W0_PHATC</name>
<dbReference type="InParanoid" id="B7G2W0"/>
<evidence type="ECO:0000313" key="3">
    <source>
        <dbReference type="Proteomes" id="UP000000759"/>
    </source>
</evidence>
<evidence type="ECO:0000313" key="2">
    <source>
        <dbReference type="EMBL" id="EEC47195.1"/>
    </source>
</evidence>
<feature type="compositionally biased region" description="Low complexity" evidence="1">
    <location>
        <begin position="10"/>
        <end position="27"/>
    </location>
</feature>
<reference evidence="2 3" key="1">
    <citation type="journal article" date="2008" name="Nature">
        <title>The Phaeodactylum genome reveals the evolutionary history of diatom genomes.</title>
        <authorList>
            <person name="Bowler C."/>
            <person name="Allen A.E."/>
            <person name="Badger J.H."/>
            <person name="Grimwood J."/>
            <person name="Jabbari K."/>
            <person name="Kuo A."/>
            <person name="Maheswari U."/>
            <person name="Martens C."/>
            <person name="Maumus F."/>
            <person name="Otillar R.P."/>
            <person name="Rayko E."/>
            <person name="Salamov A."/>
            <person name="Vandepoele K."/>
            <person name="Beszteri B."/>
            <person name="Gruber A."/>
            <person name="Heijde M."/>
            <person name="Katinka M."/>
            <person name="Mock T."/>
            <person name="Valentin K."/>
            <person name="Verret F."/>
            <person name="Berges J.A."/>
            <person name="Brownlee C."/>
            <person name="Cadoret J.P."/>
            <person name="Chiovitti A."/>
            <person name="Choi C.J."/>
            <person name="Coesel S."/>
            <person name="De Martino A."/>
            <person name="Detter J.C."/>
            <person name="Durkin C."/>
            <person name="Falciatore A."/>
            <person name="Fournet J."/>
            <person name="Haruta M."/>
            <person name="Huysman M.J."/>
            <person name="Jenkins B.D."/>
            <person name="Jiroutova K."/>
            <person name="Jorgensen R.E."/>
            <person name="Joubert Y."/>
            <person name="Kaplan A."/>
            <person name="Kroger N."/>
            <person name="Kroth P.G."/>
            <person name="La Roche J."/>
            <person name="Lindquist E."/>
            <person name="Lommer M."/>
            <person name="Martin-Jezequel V."/>
            <person name="Lopez P.J."/>
            <person name="Lucas S."/>
            <person name="Mangogna M."/>
            <person name="McGinnis K."/>
            <person name="Medlin L.K."/>
            <person name="Montsant A."/>
            <person name="Oudot-Le Secq M.P."/>
            <person name="Napoli C."/>
            <person name="Obornik M."/>
            <person name="Parker M.S."/>
            <person name="Petit J.L."/>
            <person name="Porcel B.M."/>
            <person name="Poulsen N."/>
            <person name="Robison M."/>
            <person name="Rychlewski L."/>
            <person name="Rynearson T.A."/>
            <person name="Schmutz J."/>
            <person name="Shapiro H."/>
            <person name="Siaut M."/>
            <person name="Stanley M."/>
            <person name="Sussman M.R."/>
            <person name="Taylor A.R."/>
            <person name="Vardi A."/>
            <person name="von Dassow P."/>
            <person name="Vyverman W."/>
            <person name="Willis A."/>
            <person name="Wyrwicz L.S."/>
            <person name="Rokhsar D.S."/>
            <person name="Weissenbach J."/>
            <person name="Armbrust E.V."/>
            <person name="Green B.R."/>
            <person name="Van de Peer Y."/>
            <person name="Grigoriev I.V."/>
        </authorList>
    </citation>
    <scope>NUCLEOTIDE SEQUENCE [LARGE SCALE GENOMIC DNA]</scope>
    <source>
        <strain evidence="2 3">CCAP 1055/1</strain>
    </source>
</reference>
<dbReference type="KEGG" id="pti:PHATRDRAFT_47217"/>
<dbReference type="RefSeq" id="XP_002181272.1">
    <property type="nucleotide sequence ID" value="XM_002181236.1"/>
</dbReference>
<proteinExistence type="predicted"/>
<evidence type="ECO:0000256" key="1">
    <source>
        <dbReference type="SAM" id="MobiDB-lite"/>
    </source>
</evidence>
<reference evidence="3" key="2">
    <citation type="submission" date="2008-08" db="EMBL/GenBank/DDBJ databases">
        <authorList>
            <consortium name="Diatom Consortium"/>
            <person name="Grigoriev I."/>
            <person name="Grimwood J."/>
            <person name="Kuo A."/>
            <person name="Otillar R.P."/>
            <person name="Salamov A."/>
            <person name="Detter J.C."/>
            <person name="Lindquist E."/>
            <person name="Shapiro H."/>
            <person name="Lucas S."/>
            <person name="Glavina del Rio T."/>
            <person name="Pitluck S."/>
            <person name="Rokhsar D."/>
            <person name="Bowler C."/>
        </authorList>
    </citation>
    <scope>GENOME REANNOTATION</scope>
    <source>
        <strain evidence="3">CCAP 1055/1</strain>
    </source>
</reference>
<dbReference type="EMBL" id="CM000614">
    <property type="protein sequence ID" value="EEC47195.1"/>
    <property type="molecule type" value="Genomic_DNA"/>
</dbReference>
<dbReference type="HOGENOM" id="CLU_1614011_0_0_1"/>
<protein>
    <submittedName>
        <fullName evidence="2">Uncharacterized protein</fullName>
    </submittedName>
</protein>
<keyword evidence="3" id="KW-1185">Reference proteome</keyword>